<dbReference type="OrthoDB" id="8969492at2"/>
<evidence type="ECO:0000313" key="4">
    <source>
        <dbReference type="Proteomes" id="UP000248918"/>
    </source>
</evidence>
<dbReference type="RefSeq" id="WP_111929213.1">
    <property type="nucleotide sequence ID" value="NZ_CADFFP010000003.1"/>
</dbReference>
<dbReference type="InterPro" id="IPR025510">
    <property type="entry name" value="DUF4397"/>
</dbReference>
<dbReference type="AlphaFoldDB" id="A0A329D4N1"/>
<feature type="domain" description="DUF4397" evidence="2">
    <location>
        <begin position="38"/>
        <end position="155"/>
    </location>
</feature>
<gene>
    <name evidence="3" type="ORF">BX591_101602</name>
</gene>
<evidence type="ECO:0000259" key="2">
    <source>
        <dbReference type="Pfam" id="PF14344"/>
    </source>
</evidence>
<comment type="caution">
    <text evidence="3">The sequence shown here is derived from an EMBL/GenBank/DDBJ whole genome shotgun (WGS) entry which is preliminary data.</text>
</comment>
<feature type="chain" id="PRO_5016464714" evidence="1">
    <location>
        <begin position="22"/>
        <end position="265"/>
    </location>
</feature>
<sequence length="265" mass="26911">MKTIRTMAAMAAVASLLSACGGGGTSDVGKELGITNPEIHFINANPSSPALDFLVSGTAPSGQTNVAYKGVTNLTNIGTGSTTVAYAATGTTTALASGNFPNVANGHDYTVIALPNVTAPDIGLIDDPFDKGLLSNSARLRGFNASQNAGNLDLYLVPAGTTDVSTLTPTMTGVQYKNAVPASGQDSIYVSGGQYELIATVSGSKTPIFQSAAFSLSNNADWLITSVPIGGTLSQLLPGQIHLLIAQNGNTGTPSQELTNTLTGM</sequence>
<reference evidence="3 4" key="1">
    <citation type="submission" date="2018-06" db="EMBL/GenBank/DDBJ databases">
        <title>Genomic Encyclopedia of Type Strains, Phase III (KMG-III): the genomes of soil and plant-associated and newly described type strains.</title>
        <authorList>
            <person name="Whitman W."/>
        </authorList>
    </citation>
    <scope>NUCLEOTIDE SEQUENCE [LARGE SCALE GENOMIC DNA]</scope>
    <source>
        <strain evidence="3 4">LMG 23644</strain>
    </source>
</reference>
<keyword evidence="1" id="KW-0732">Signal</keyword>
<feature type="signal peptide" evidence="1">
    <location>
        <begin position="1"/>
        <end position="21"/>
    </location>
</feature>
<evidence type="ECO:0000313" key="3">
    <source>
        <dbReference type="EMBL" id="RAS39264.1"/>
    </source>
</evidence>
<proteinExistence type="predicted"/>
<organism evidence="3 4">
    <name type="scientific">Paraburkholderia bryophila</name>
    <dbReference type="NCBI Taxonomy" id="420952"/>
    <lineage>
        <taxon>Bacteria</taxon>
        <taxon>Pseudomonadati</taxon>
        <taxon>Pseudomonadota</taxon>
        <taxon>Betaproteobacteria</taxon>
        <taxon>Burkholderiales</taxon>
        <taxon>Burkholderiaceae</taxon>
        <taxon>Paraburkholderia</taxon>
    </lineage>
</organism>
<dbReference type="Pfam" id="PF14344">
    <property type="entry name" value="DUF4397"/>
    <property type="match status" value="1"/>
</dbReference>
<name>A0A329D4N1_9BURK</name>
<dbReference type="EMBL" id="QLTK01000001">
    <property type="protein sequence ID" value="RAS39264.1"/>
    <property type="molecule type" value="Genomic_DNA"/>
</dbReference>
<dbReference type="Proteomes" id="UP000248918">
    <property type="component" value="Unassembled WGS sequence"/>
</dbReference>
<protein>
    <submittedName>
        <fullName evidence="3">Uncharacterized protein DUF4397</fullName>
    </submittedName>
</protein>
<accession>A0A329D4N1</accession>
<evidence type="ECO:0000256" key="1">
    <source>
        <dbReference type="SAM" id="SignalP"/>
    </source>
</evidence>
<dbReference type="STRING" id="1169143.GCA_000383275_00401"/>
<dbReference type="PROSITE" id="PS51257">
    <property type="entry name" value="PROKAR_LIPOPROTEIN"/>
    <property type="match status" value="1"/>
</dbReference>